<sequence length="77" mass="8708">MRQWSFTQLRSFRNSRLLLMATGLCSAVILFEWDASLKTLIAVIAFVLALLCAYQSAQAWRELKSRQEKTPGSEKGA</sequence>
<accession>A0A328HMU9</accession>
<evidence type="ECO:0000256" key="1">
    <source>
        <dbReference type="SAM" id="Phobius"/>
    </source>
</evidence>
<evidence type="ECO:0000313" key="2">
    <source>
        <dbReference type="EMBL" id="RAM38570.1"/>
    </source>
</evidence>
<keyword evidence="1" id="KW-0472">Membrane</keyword>
<dbReference type="EMBL" id="QLNP01000061">
    <property type="protein sequence ID" value="RAM38570.1"/>
    <property type="molecule type" value="Genomic_DNA"/>
</dbReference>
<protein>
    <submittedName>
        <fullName evidence="2">Uncharacterized protein</fullName>
    </submittedName>
</protein>
<reference evidence="2 3" key="1">
    <citation type="submission" date="2018-04" db="EMBL/GenBank/DDBJ databases">
        <title>Bacteria isolated from cave deposits of Manipur.</title>
        <authorList>
            <person name="Sahoo D."/>
            <person name="Sarangthem I."/>
            <person name="Nandeibam J."/>
        </authorList>
    </citation>
    <scope>NUCLEOTIDE SEQUENCE [LARGE SCALE GENOMIC DNA]</scope>
    <source>
        <strain evidence="3">mrc11</strain>
    </source>
</reference>
<feature type="transmembrane region" description="Helical" evidence="1">
    <location>
        <begin position="40"/>
        <end position="57"/>
    </location>
</feature>
<organism evidence="2 3">
    <name type="scientific">Arthrobacter globiformis</name>
    <dbReference type="NCBI Taxonomy" id="1665"/>
    <lineage>
        <taxon>Bacteria</taxon>
        <taxon>Bacillati</taxon>
        <taxon>Actinomycetota</taxon>
        <taxon>Actinomycetes</taxon>
        <taxon>Micrococcales</taxon>
        <taxon>Micrococcaceae</taxon>
        <taxon>Arthrobacter</taxon>
    </lineage>
</organism>
<evidence type="ECO:0000313" key="3">
    <source>
        <dbReference type="Proteomes" id="UP000249166"/>
    </source>
</evidence>
<name>A0A328HMU9_ARTGO</name>
<keyword evidence="1" id="KW-0812">Transmembrane</keyword>
<keyword evidence="1" id="KW-1133">Transmembrane helix</keyword>
<dbReference type="Proteomes" id="UP000249166">
    <property type="component" value="Unassembled WGS sequence"/>
</dbReference>
<comment type="caution">
    <text evidence="2">The sequence shown here is derived from an EMBL/GenBank/DDBJ whole genome shotgun (WGS) entry which is preliminary data.</text>
</comment>
<proteinExistence type="predicted"/>
<dbReference type="AlphaFoldDB" id="A0A328HMU9"/>
<gene>
    <name evidence="2" type="ORF">DBZ45_04200</name>
</gene>